<organism evidence="2 3">
    <name type="scientific">Rubinisphaera brasiliensis (strain ATCC 49424 / DSM 5305 / JCM 21570 / IAM 15109 / NBRC 103401 / IFAM 1448)</name>
    <name type="common">Planctomyces brasiliensis</name>
    <dbReference type="NCBI Taxonomy" id="756272"/>
    <lineage>
        <taxon>Bacteria</taxon>
        <taxon>Pseudomonadati</taxon>
        <taxon>Planctomycetota</taxon>
        <taxon>Planctomycetia</taxon>
        <taxon>Planctomycetales</taxon>
        <taxon>Planctomycetaceae</taxon>
        <taxon>Rubinisphaera</taxon>
    </lineage>
</organism>
<dbReference type="Proteomes" id="UP000006860">
    <property type="component" value="Chromosome"/>
</dbReference>
<sequence length="121" mass="13697">MITFQLIFIPLLLLLVVWDIARLFQPHSRRSFRLMRIVVWLVAAGLIYNPDITGNVARAVGITRGTDLVVYLFMLAVPVVLFHLYAKQFAIQRDLVILARRDAIRHAEPGEGLNLDGTSQS</sequence>
<dbReference type="Pfam" id="PF10066">
    <property type="entry name" value="DUF2304"/>
    <property type="match status" value="1"/>
</dbReference>
<dbReference type="eggNOG" id="COG2456">
    <property type="taxonomic scope" value="Bacteria"/>
</dbReference>
<evidence type="ECO:0000313" key="2">
    <source>
        <dbReference type="EMBL" id="ADY59382.1"/>
    </source>
</evidence>
<keyword evidence="1" id="KW-0812">Transmembrane</keyword>
<protein>
    <recommendedName>
        <fullName evidence="4">DUF2304 domain-containing protein</fullName>
    </recommendedName>
</protein>
<evidence type="ECO:0008006" key="4">
    <source>
        <dbReference type="Google" id="ProtNLM"/>
    </source>
</evidence>
<gene>
    <name evidence="2" type="ordered locus">Plabr_1772</name>
</gene>
<dbReference type="RefSeq" id="WP_013628109.1">
    <property type="nucleotide sequence ID" value="NC_015174.1"/>
</dbReference>
<keyword evidence="3" id="KW-1185">Reference proteome</keyword>
<keyword evidence="1" id="KW-1133">Transmembrane helix</keyword>
<accession>F0SFH5</accession>
<evidence type="ECO:0000256" key="1">
    <source>
        <dbReference type="SAM" id="Phobius"/>
    </source>
</evidence>
<evidence type="ECO:0000313" key="3">
    <source>
        <dbReference type="Proteomes" id="UP000006860"/>
    </source>
</evidence>
<dbReference type="HOGENOM" id="CLU_2036298_0_0_0"/>
<proteinExistence type="predicted"/>
<dbReference type="AlphaFoldDB" id="F0SFH5"/>
<dbReference type="STRING" id="756272.Plabr_1772"/>
<feature type="transmembrane region" description="Helical" evidence="1">
    <location>
        <begin position="31"/>
        <end position="48"/>
    </location>
</feature>
<dbReference type="OrthoDB" id="291922at2"/>
<feature type="transmembrane region" description="Helical" evidence="1">
    <location>
        <begin position="6"/>
        <end position="24"/>
    </location>
</feature>
<reference evidence="3" key="1">
    <citation type="submission" date="2011-02" db="EMBL/GenBank/DDBJ databases">
        <title>The complete genome of Planctomyces brasiliensis DSM 5305.</title>
        <authorList>
            <person name="Lucas S."/>
            <person name="Copeland A."/>
            <person name="Lapidus A."/>
            <person name="Bruce D."/>
            <person name="Goodwin L."/>
            <person name="Pitluck S."/>
            <person name="Kyrpides N."/>
            <person name="Mavromatis K."/>
            <person name="Pagani I."/>
            <person name="Ivanova N."/>
            <person name="Ovchinnikova G."/>
            <person name="Lu M."/>
            <person name="Detter J.C."/>
            <person name="Han C."/>
            <person name="Land M."/>
            <person name="Hauser L."/>
            <person name="Markowitz V."/>
            <person name="Cheng J.-F."/>
            <person name="Hugenholtz P."/>
            <person name="Woyke T."/>
            <person name="Wu D."/>
            <person name="Tindall B."/>
            <person name="Pomrenke H.G."/>
            <person name="Brambilla E."/>
            <person name="Klenk H.-P."/>
            <person name="Eisen J.A."/>
        </authorList>
    </citation>
    <scope>NUCLEOTIDE SEQUENCE [LARGE SCALE GENOMIC DNA]</scope>
    <source>
        <strain evidence="3">ATCC 49424 / DSM 5305 / JCM 21570 / NBRC 103401 / IFAM 1448</strain>
    </source>
</reference>
<dbReference type="EMBL" id="CP002546">
    <property type="protein sequence ID" value="ADY59382.1"/>
    <property type="molecule type" value="Genomic_DNA"/>
</dbReference>
<feature type="transmembrane region" description="Helical" evidence="1">
    <location>
        <begin position="68"/>
        <end position="86"/>
    </location>
</feature>
<name>F0SFH5_RUBBR</name>
<dbReference type="InterPro" id="IPR019277">
    <property type="entry name" value="DUF2304"/>
</dbReference>
<keyword evidence="1" id="KW-0472">Membrane</keyword>
<dbReference type="KEGG" id="pbs:Plabr_1772"/>